<evidence type="ECO:0000259" key="2">
    <source>
        <dbReference type="Pfam" id="PF01370"/>
    </source>
</evidence>
<sequence length="322" mass="35357">MNILLTGTAGFIGARTAELLLDDGHQVVGVDNLNDYYDLRVKEHRLDRLVSRPNFRFVHTDLEDRDAVHALFKGASHDAVVNLAARAGVRASIEDPHAYVATNASGTLNLLESMVCNGVGKLVIASTSSLYAGQPMPFDESAVVTRPISPYAASKLAAESLCYVWHHLHGLDVTILRYFTVYGPGGRPDMAPFRFCEWIRRGEPITLHGDGNQTRDFTYIDDIARGTVAALRPVGYEIINLGGGNDPISINEMIRELGGHFGRVPVVNHAPAVSADMQDTSANISKAARLLDWKPRIPWQDGFRMTAAWHAEQGAWLDDIVM</sequence>
<dbReference type="InterPro" id="IPR036291">
    <property type="entry name" value="NAD(P)-bd_dom_sf"/>
</dbReference>
<dbReference type="PANTHER" id="PTHR43574">
    <property type="entry name" value="EPIMERASE-RELATED"/>
    <property type="match status" value="1"/>
</dbReference>
<comment type="caution">
    <text evidence="3">The sequence shown here is derived from an EMBL/GenBank/DDBJ whole genome shotgun (WGS) entry which is preliminary data.</text>
</comment>
<dbReference type="Pfam" id="PF01370">
    <property type="entry name" value="Epimerase"/>
    <property type="match status" value="1"/>
</dbReference>
<dbReference type="RefSeq" id="WP_264503267.1">
    <property type="nucleotide sequence ID" value="NZ_JAPDDS010000016.1"/>
</dbReference>
<protein>
    <submittedName>
        <fullName evidence="3">SDR family NAD(P)-dependent oxidoreductase</fullName>
    </submittedName>
</protein>
<organism evidence="3 4">
    <name type="scientific">Luteolibacter flavescens</name>
    <dbReference type="NCBI Taxonomy" id="1859460"/>
    <lineage>
        <taxon>Bacteria</taxon>
        <taxon>Pseudomonadati</taxon>
        <taxon>Verrucomicrobiota</taxon>
        <taxon>Verrucomicrobiia</taxon>
        <taxon>Verrucomicrobiales</taxon>
        <taxon>Verrucomicrobiaceae</taxon>
        <taxon>Luteolibacter</taxon>
    </lineage>
</organism>
<dbReference type="InterPro" id="IPR001509">
    <property type="entry name" value="Epimerase_deHydtase"/>
</dbReference>
<name>A0ABT3FUQ6_9BACT</name>
<gene>
    <name evidence="3" type="ORF">OKA04_21415</name>
</gene>
<evidence type="ECO:0000313" key="3">
    <source>
        <dbReference type="EMBL" id="MCW1887311.1"/>
    </source>
</evidence>
<feature type="domain" description="NAD-dependent epimerase/dehydratase" evidence="2">
    <location>
        <begin position="3"/>
        <end position="242"/>
    </location>
</feature>
<dbReference type="Proteomes" id="UP001207930">
    <property type="component" value="Unassembled WGS sequence"/>
</dbReference>
<evidence type="ECO:0000313" key="4">
    <source>
        <dbReference type="Proteomes" id="UP001207930"/>
    </source>
</evidence>
<evidence type="ECO:0000256" key="1">
    <source>
        <dbReference type="ARBA" id="ARBA00023027"/>
    </source>
</evidence>
<keyword evidence="1" id="KW-0520">NAD</keyword>
<proteinExistence type="predicted"/>
<keyword evidence="4" id="KW-1185">Reference proteome</keyword>
<dbReference type="PRINTS" id="PR01713">
    <property type="entry name" value="NUCEPIMERASE"/>
</dbReference>
<dbReference type="SUPFAM" id="SSF51735">
    <property type="entry name" value="NAD(P)-binding Rossmann-fold domains"/>
    <property type="match status" value="1"/>
</dbReference>
<reference evidence="3 4" key="1">
    <citation type="submission" date="2022-10" db="EMBL/GenBank/DDBJ databases">
        <title>Luteolibacter flavescens strain MCCC 1K03193, whole genome shotgun sequencing project.</title>
        <authorList>
            <person name="Zhao G."/>
            <person name="Shen L."/>
        </authorList>
    </citation>
    <scope>NUCLEOTIDE SEQUENCE [LARGE SCALE GENOMIC DNA]</scope>
    <source>
        <strain evidence="3 4">MCCC 1K03193</strain>
    </source>
</reference>
<dbReference type="EMBL" id="JAPDDS010000016">
    <property type="protein sequence ID" value="MCW1887311.1"/>
    <property type="molecule type" value="Genomic_DNA"/>
</dbReference>
<accession>A0ABT3FUQ6</accession>
<dbReference type="Gene3D" id="3.40.50.720">
    <property type="entry name" value="NAD(P)-binding Rossmann-like Domain"/>
    <property type="match status" value="1"/>
</dbReference>